<evidence type="ECO:0000256" key="6">
    <source>
        <dbReference type="ARBA" id="ARBA00023136"/>
    </source>
</evidence>
<reference evidence="9 10" key="1">
    <citation type="submission" date="2019-02" db="EMBL/GenBank/DDBJ databases">
        <title>Apibacter muscae sp. nov.: a novel member of the house fly microbiota.</title>
        <authorList>
            <person name="Park R."/>
        </authorList>
    </citation>
    <scope>NUCLEOTIDE SEQUENCE [LARGE SCALE GENOMIC DNA]</scope>
    <source>
        <strain evidence="9 10">AL1</strain>
    </source>
</reference>
<dbReference type="GO" id="GO:0009279">
    <property type="term" value="C:cell outer membrane"/>
    <property type="evidence" value="ECO:0007669"/>
    <property type="project" value="UniProtKB-SubCell"/>
</dbReference>
<name>A0A563D9R8_9FLAO</name>
<keyword evidence="10" id="KW-1185">Reference proteome</keyword>
<dbReference type="Proteomes" id="UP000319499">
    <property type="component" value="Unassembled WGS sequence"/>
</dbReference>
<organism evidence="9 10">
    <name type="scientific">Apibacter muscae</name>
    <dbReference type="NCBI Taxonomy" id="2509004"/>
    <lineage>
        <taxon>Bacteria</taxon>
        <taxon>Pseudomonadati</taxon>
        <taxon>Bacteroidota</taxon>
        <taxon>Flavobacteriia</taxon>
        <taxon>Flavobacteriales</taxon>
        <taxon>Weeksellaceae</taxon>
        <taxon>Apibacter</taxon>
    </lineage>
</organism>
<accession>A0A563D9R8</accession>
<sequence>MIKRSFRLLYLTSFLLLSKFGFSQLSMLTFSDAQSIMNNHNHLIKAVEKKEEVHEFELKATKGLRYPKIGLNASALYFDKGISANLNNLRNGVSGILSIPNPNLLGDWNFNLMKRDVLFGGAYFLWPVFTGGKINAGIEAAKINAHIGEKELISTKNQLITELAQRYFQVKLADEAVLVRKQILEGMNRHLYNAKKLEDNGIIAPVERLQADVAVAEADRQYKASLKDASLARVALSNTLNSEEEIGDLITDFFTTPFLQPLEYYQESAIANYPELQKVRLQIELAEQGVKAKKSSYYPTVLALGQTVLVHNTPLGFGDKNDKPWVLGVGLTYPLFEGLQSKNEIRAAKATKESAELYEKKAHADIKTMIEKIYNDLQKQEEQIQSFNVQVNQAEELLRARSLSFSEGLATSLDVVDAEMNLSGILLQKLQARYNYVIDLASLLEYSGLSQEFIQYMNQ</sequence>
<gene>
    <name evidence="9" type="ORF">ETU09_09810</name>
</gene>
<dbReference type="Pfam" id="PF02321">
    <property type="entry name" value="OEP"/>
    <property type="match status" value="2"/>
</dbReference>
<dbReference type="AlphaFoldDB" id="A0A563D9R8"/>
<keyword evidence="5" id="KW-0812">Transmembrane</keyword>
<evidence type="ECO:0000313" key="9">
    <source>
        <dbReference type="EMBL" id="TWP26842.1"/>
    </source>
</evidence>
<feature type="coiled-coil region" evidence="8">
    <location>
        <begin position="363"/>
        <end position="397"/>
    </location>
</feature>
<keyword evidence="7" id="KW-0998">Cell outer membrane</keyword>
<dbReference type="InterPro" id="IPR051906">
    <property type="entry name" value="TolC-like"/>
</dbReference>
<dbReference type="InterPro" id="IPR003423">
    <property type="entry name" value="OMP_efflux"/>
</dbReference>
<evidence type="ECO:0000313" key="10">
    <source>
        <dbReference type="Proteomes" id="UP000319499"/>
    </source>
</evidence>
<evidence type="ECO:0000256" key="7">
    <source>
        <dbReference type="ARBA" id="ARBA00023237"/>
    </source>
</evidence>
<evidence type="ECO:0000256" key="2">
    <source>
        <dbReference type="ARBA" id="ARBA00007613"/>
    </source>
</evidence>
<proteinExistence type="inferred from homology"/>
<comment type="subcellular location">
    <subcellularLocation>
        <location evidence="1">Cell outer membrane</location>
    </subcellularLocation>
</comment>
<evidence type="ECO:0000256" key="4">
    <source>
        <dbReference type="ARBA" id="ARBA00022452"/>
    </source>
</evidence>
<evidence type="ECO:0000256" key="1">
    <source>
        <dbReference type="ARBA" id="ARBA00004442"/>
    </source>
</evidence>
<keyword evidence="6" id="KW-0472">Membrane</keyword>
<evidence type="ECO:0000256" key="3">
    <source>
        <dbReference type="ARBA" id="ARBA00022448"/>
    </source>
</evidence>
<dbReference type="EMBL" id="SELH01000025">
    <property type="protein sequence ID" value="TWP26842.1"/>
    <property type="molecule type" value="Genomic_DNA"/>
</dbReference>
<comment type="similarity">
    <text evidence="2">Belongs to the outer membrane factor (OMF) (TC 1.B.17) family.</text>
</comment>
<keyword evidence="4" id="KW-1134">Transmembrane beta strand</keyword>
<dbReference type="SUPFAM" id="SSF56954">
    <property type="entry name" value="Outer membrane efflux proteins (OEP)"/>
    <property type="match status" value="1"/>
</dbReference>
<dbReference type="PANTHER" id="PTHR30026:SF5">
    <property type="entry name" value="ABC-TYPE EFFLUX SYSTEM SECRETIN COMPONENT"/>
    <property type="match status" value="1"/>
</dbReference>
<dbReference type="GO" id="GO:0015562">
    <property type="term" value="F:efflux transmembrane transporter activity"/>
    <property type="evidence" value="ECO:0007669"/>
    <property type="project" value="InterPro"/>
</dbReference>
<dbReference type="PANTHER" id="PTHR30026">
    <property type="entry name" value="OUTER MEMBRANE PROTEIN TOLC"/>
    <property type="match status" value="1"/>
</dbReference>
<dbReference type="OrthoDB" id="916581at2"/>
<dbReference type="GO" id="GO:1990281">
    <property type="term" value="C:efflux pump complex"/>
    <property type="evidence" value="ECO:0007669"/>
    <property type="project" value="TreeGrafter"/>
</dbReference>
<keyword evidence="3" id="KW-0813">Transport</keyword>
<dbReference type="RefSeq" id="WP_146293407.1">
    <property type="nucleotide sequence ID" value="NZ_SELH01000025.1"/>
</dbReference>
<keyword evidence="8" id="KW-0175">Coiled coil</keyword>
<evidence type="ECO:0000256" key="5">
    <source>
        <dbReference type="ARBA" id="ARBA00022692"/>
    </source>
</evidence>
<comment type="caution">
    <text evidence="9">The sequence shown here is derived from an EMBL/GenBank/DDBJ whole genome shotgun (WGS) entry which is preliminary data.</text>
</comment>
<dbReference type="GO" id="GO:0015288">
    <property type="term" value="F:porin activity"/>
    <property type="evidence" value="ECO:0007669"/>
    <property type="project" value="TreeGrafter"/>
</dbReference>
<evidence type="ECO:0000256" key="8">
    <source>
        <dbReference type="SAM" id="Coils"/>
    </source>
</evidence>
<dbReference type="Gene3D" id="1.20.1600.10">
    <property type="entry name" value="Outer membrane efflux proteins (OEP)"/>
    <property type="match status" value="1"/>
</dbReference>
<protein>
    <submittedName>
        <fullName evidence="9">TolC family protein</fullName>
    </submittedName>
</protein>